<feature type="non-terminal residue" evidence="2">
    <location>
        <position position="1"/>
    </location>
</feature>
<dbReference type="Proteomes" id="UP000499080">
    <property type="component" value="Unassembled WGS sequence"/>
</dbReference>
<accession>A0A4Y2LKU9</accession>
<protein>
    <submittedName>
        <fullName evidence="2">Uncharacterized protein</fullName>
    </submittedName>
</protein>
<evidence type="ECO:0000313" key="1">
    <source>
        <dbReference type="EMBL" id="GBN15323.1"/>
    </source>
</evidence>
<evidence type="ECO:0000313" key="3">
    <source>
        <dbReference type="Proteomes" id="UP000499080"/>
    </source>
</evidence>
<keyword evidence="3" id="KW-1185">Reference proteome</keyword>
<gene>
    <name evidence="2" type="ORF">AVEN_187421_1</name>
    <name evidence="1" type="ORF">AVEN_274131_1</name>
</gene>
<reference evidence="2 3" key="1">
    <citation type="journal article" date="2019" name="Sci. Rep.">
        <title>Orb-weaving spider Araneus ventricosus genome elucidates the spidroin gene catalogue.</title>
        <authorList>
            <person name="Kono N."/>
            <person name="Nakamura H."/>
            <person name="Ohtoshi R."/>
            <person name="Moran D.A.P."/>
            <person name="Shinohara A."/>
            <person name="Yoshida Y."/>
            <person name="Fujiwara M."/>
            <person name="Mori M."/>
            <person name="Tomita M."/>
            <person name="Arakawa K."/>
        </authorList>
    </citation>
    <scope>NUCLEOTIDE SEQUENCE [LARGE SCALE GENOMIC DNA]</scope>
</reference>
<dbReference type="AlphaFoldDB" id="A0A4Y2LKU9"/>
<dbReference type="EMBL" id="BGPR01200054">
    <property type="protein sequence ID" value="GBN15405.1"/>
    <property type="molecule type" value="Genomic_DNA"/>
</dbReference>
<dbReference type="EMBL" id="BGPR01200017">
    <property type="protein sequence ID" value="GBN15323.1"/>
    <property type="molecule type" value="Genomic_DNA"/>
</dbReference>
<comment type="caution">
    <text evidence="2">The sequence shown here is derived from an EMBL/GenBank/DDBJ whole genome shotgun (WGS) entry which is preliminary data.</text>
</comment>
<proteinExistence type="predicted"/>
<dbReference type="OrthoDB" id="5804959at2759"/>
<sequence length="86" mass="9987">EKAPTILFRHTVGQIAQSNDGKLVVYPGTILHLECLWIRKYGTPHWEVSHKNRKYPEGKEQKLPTTGTKSLHLRLKLKIVKYILLQ</sequence>
<organism evidence="2 3">
    <name type="scientific">Araneus ventricosus</name>
    <name type="common">Orbweaver spider</name>
    <name type="synonym">Epeira ventricosa</name>
    <dbReference type="NCBI Taxonomy" id="182803"/>
    <lineage>
        <taxon>Eukaryota</taxon>
        <taxon>Metazoa</taxon>
        <taxon>Ecdysozoa</taxon>
        <taxon>Arthropoda</taxon>
        <taxon>Chelicerata</taxon>
        <taxon>Arachnida</taxon>
        <taxon>Araneae</taxon>
        <taxon>Araneomorphae</taxon>
        <taxon>Entelegynae</taxon>
        <taxon>Araneoidea</taxon>
        <taxon>Araneidae</taxon>
        <taxon>Araneus</taxon>
    </lineage>
</organism>
<name>A0A4Y2LKU9_ARAVE</name>
<evidence type="ECO:0000313" key="2">
    <source>
        <dbReference type="EMBL" id="GBN15405.1"/>
    </source>
</evidence>